<dbReference type="GO" id="GO:0004198">
    <property type="term" value="F:calcium-dependent cysteine-type endopeptidase activity"/>
    <property type="evidence" value="ECO:0007669"/>
    <property type="project" value="InterPro"/>
</dbReference>
<evidence type="ECO:0000313" key="5">
    <source>
        <dbReference type="Proteomes" id="UP000030754"/>
    </source>
</evidence>
<dbReference type="InterPro" id="IPR001300">
    <property type="entry name" value="Peptidase_C2_calpain_cat"/>
</dbReference>
<evidence type="ECO:0000256" key="1">
    <source>
        <dbReference type="PROSITE-ProRule" id="PRU00239"/>
    </source>
</evidence>
<accession>U6MVL2</accession>
<protein>
    <recommendedName>
        <fullName evidence="3">Calpain catalytic domain-containing protein</fullName>
    </recommendedName>
</protein>
<dbReference type="SUPFAM" id="SSF54001">
    <property type="entry name" value="Cysteine proteinases"/>
    <property type="match status" value="1"/>
</dbReference>
<feature type="region of interest" description="Disordered" evidence="2">
    <location>
        <begin position="117"/>
        <end position="140"/>
    </location>
</feature>
<evidence type="ECO:0000256" key="2">
    <source>
        <dbReference type="SAM" id="MobiDB-lite"/>
    </source>
</evidence>
<evidence type="ECO:0000313" key="4">
    <source>
        <dbReference type="EMBL" id="CDJ65765.1"/>
    </source>
</evidence>
<dbReference type="RefSeq" id="XP_013434232.1">
    <property type="nucleotide sequence ID" value="XM_013578778.1"/>
</dbReference>
<dbReference type="Proteomes" id="UP000030754">
    <property type="component" value="Unassembled WGS sequence"/>
</dbReference>
<dbReference type="InterPro" id="IPR038765">
    <property type="entry name" value="Papain-like_cys_pep_sf"/>
</dbReference>
<reference evidence="4" key="2">
    <citation type="submission" date="2013-10" db="EMBL/GenBank/DDBJ databases">
        <authorList>
            <person name="Aslett M."/>
        </authorList>
    </citation>
    <scope>NUCLEOTIDE SEQUENCE [LARGE SCALE GENOMIC DNA]</scope>
    <source>
        <strain evidence="4">Houghton</strain>
    </source>
</reference>
<feature type="compositionally biased region" description="Polar residues" evidence="2">
    <location>
        <begin position="287"/>
        <end position="296"/>
    </location>
</feature>
<organism evidence="4 5">
    <name type="scientific">Eimeria necatrix</name>
    <dbReference type="NCBI Taxonomy" id="51315"/>
    <lineage>
        <taxon>Eukaryota</taxon>
        <taxon>Sar</taxon>
        <taxon>Alveolata</taxon>
        <taxon>Apicomplexa</taxon>
        <taxon>Conoidasida</taxon>
        <taxon>Coccidia</taxon>
        <taxon>Eucoccidiorida</taxon>
        <taxon>Eimeriorina</taxon>
        <taxon>Eimeriidae</taxon>
        <taxon>Eimeria</taxon>
    </lineage>
</organism>
<name>U6MVL2_9EIME</name>
<dbReference type="AlphaFoldDB" id="U6MVL2"/>
<keyword evidence="5" id="KW-1185">Reference proteome</keyword>
<proteinExistence type="predicted"/>
<dbReference type="GeneID" id="25471475"/>
<evidence type="ECO:0000259" key="3">
    <source>
        <dbReference type="PROSITE" id="PS50203"/>
    </source>
</evidence>
<comment type="caution">
    <text evidence="1">Lacks conserved residue(s) required for the propagation of feature annotation.</text>
</comment>
<feature type="region of interest" description="Disordered" evidence="2">
    <location>
        <begin position="1"/>
        <end position="29"/>
    </location>
</feature>
<feature type="compositionally biased region" description="Low complexity" evidence="2">
    <location>
        <begin position="129"/>
        <end position="140"/>
    </location>
</feature>
<dbReference type="PROSITE" id="PS50203">
    <property type="entry name" value="CALPAIN_CAT"/>
    <property type="match status" value="1"/>
</dbReference>
<dbReference type="GO" id="GO:0006508">
    <property type="term" value="P:proteolysis"/>
    <property type="evidence" value="ECO:0007669"/>
    <property type="project" value="InterPro"/>
</dbReference>
<sequence>MHPGTASPNASQSRPLGGNTTDPSTSQHQQLLLDEPHGELHALHRHDGMASISASASTALQQQWGNREKDDLFVDHEFPNVQSDRPVELNEGDRGSLMVVNGLLWLRPNEIVQRIQQQQLKAHRASRPQQQQQPQDQQIQQQTEKTAILFSSTRIASTVAYGLLASHAFAAVASGLAASNPPAIRDALLHPEHWRRGVFRVAFFRSGEREVVSIDTRLPCRVAQQPKEHSRRSRCSSRVGSSETRRSRSGTRKETVSTTSARDPDGNVAGGSAAGVEGTDDTAAPLSFSSHTSIAKQKNKRSERNILEATEAQTVSCNPPIEFAAFSLGNCFLTCVARGADVEKDNILPDRHYTIIDVVRVRIFNFLTAPKTLLATYHFPLWPFNPVQ</sequence>
<dbReference type="EMBL" id="HG723282">
    <property type="protein sequence ID" value="CDJ65765.1"/>
    <property type="molecule type" value="Genomic_DNA"/>
</dbReference>
<feature type="compositionally biased region" description="Basic and acidic residues" evidence="2">
    <location>
        <begin position="243"/>
        <end position="255"/>
    </location>
</feature>
<feature type="region of interest" description="Disordered" evidence="2">
    <location>
        <begin position="223"/>
        <end position="301"/>
    </location>
</feature>
<feature type="domain" description="Calpain catalytic" evidence="3">
    <location>
        <begin position="72"/>
        <end position="221"/>
    </location>
</feature>
<gene>
    <name evidence="4" type="ORF">ENH_00012930</name>
</gene>
<reference evidence="4" key="1">
    <citation type="submission" date="2013-10" db="EMBL/GenBank/DDBJ databases">
        <title>Genomic analysis of the causative agents of coccidiosis in chickens.</title>
        <authorList>
            <person name="Reid A.J."/>
            <person name="Blake D."/>
            <person name="Billington K."/>
            <person name="Browne H."/>
            <person name="Dunn M."/>
            <person name="Hung S."/>
            <person name="Kawahara F."/>
            <person name="Miranda-Saavedra D."/>
            <person name="Mourier T."/>
            <person name="Nagra H."/>
            <person name="Otto T.D."/>
            <person name="Rawlings N."/>
            <person name="Sanchez A."/>
            <person name="Sanders M."/>
            <person name="Subramaniam C."/>
            <person name="Tay Y."/>
            <person name="Dear P."/>
            <person name="Doerig C."/>
            <person name="Gruber A."/>
            <person name="Parkinson J."/>
            <person name="Shirley M."/>
            <person name="Wan K.L."/>
            <person name="Berriman M."/>
            <person name="Tomley F."/>
            <person name="Pain A."/>
        </authorList>
    </citation>
    <scope>NUCLEOTIDE SEQUENCE [LARGE SCALE GENOMIC DNA]</scope>
    <source>
        <strain evidence="4">Houghton</strain>
    </source>
</reference>
<dbReference type="VEuPathDB" id="ToxoDB:ENH_00012930"/>
<dbReference type="OrthoDB" id="346312at2759"/>